<feature type="region of interest" description="Disordered" evidence="1">
    <location>
        <begin position="77"/>
        <end position="97"/>
    </location>
</feature>
<dbReference type="Proteomes" id="UP000266622">
    <property type="component" value="Unassembled WGS sequence"/>
</dbReference>
<sequence length="126" mass="14905">METLYIKIPKASEVKRKLLEVKKNIYLNLHDTIEDLTTKDKYDEKLSKILTKIGEASEILDNIKSVIPSREEIEKLEEGTEKKRARSKKEEKKVEEEKKDYIKEELGKIEEELKRIQEELLRLAGY</sequence>
<proteinExistence type="predicted"/>
<reference evidence="2 3" key="1">
    <citation type="journal article" date="2018" name="Syst. Appl. Microbiol.">
        <title>A new symbiotic nanoarchaeote (Candidatus Nanoclepta minutus) and its host (Zestosphaera tikiterensis gen. nov., sp. nov.) from a New Zealand hot spring.</title>
        <authorList>
            <person name="St John E."/>
            <person name="Liu Y."/>
            <person name="Podar M."/>
            <person name="Stott M.B."/>
            <person name="Meneghin J."/>
            <person name="Chen Z."/>
            <person name="Lagutin K."/>
            <person name="Mitchell K."/>
            <person name="Reysenbach A.L."/>
        </authorList>
    </citation>
    <scope>NUCLEOTIDE SEQUENCE [LARGE SCALE GENOMIC DNA]</scope>
    <source>
        <strain evidence="2">NZ3</strain>
    </source>
</reference>
<evidence type="ECO:0000256" key="1">
    <source>
        <dbReference type="SAM" id="MobiDB-lite"/>
    </source>
</evidence>
<name>A0A397WM27_9ARCH</name>
<dbReference type="EMBL" id="MWMI01000005">
    <property type="protein sequence ID" value="RIB35135.1"/>
    <property type="molecule type" value="Genomic_DNA"/>
</dbReference>
<evidence type="ECO:0000313" key="2">
    <source>
        <dbReference type="EMBL" id="RIB35135.1"/>
    </source>
</evidence>
<organism evidence="2 3">
    <name type="scientific">Candidatus Nanoclepta minutus</name>
    <dbReference type="NCBI Taxonomy" id="1940235"/>
    <lineage>
        <taxon>Archaea</taxon>
        <taxon>Nanobdellota</taxon>
        <taxon>Candidatus Nanoclepta</taxon>
    </lineage>
</organism>
<dbReference type="AlphaFoldDB" id="A0A397WM27"/>
<accession>A0A397WM27</accession>
<comment type="caution">
    <text evidence="2">The sequence shown here is derived from an EMBL/GenBank/DDBJ whole genome shotgun (WGS) entry which is preliminary data.</text>
</comment>
<evidence type="ECO:0000313" key="3">
    <source>
        <dbReference type="Proteomes" id="UP000266622"/>
    </source>
</evidence>
<gene>
    <name evidence="2" type="ORF">BXU00_02965</name>
</gene>
<protein>
    <submittedName>
        <fullName evidence="2">Uncharacterized protein</fullName>
    </submittedName>
</protein>